<dbReference type="PRINTS" id="PR00757">
    <property type="entry name" value="AMINEOXDASEF"/>
</dbReference>
<dbReference type="Proteomes" id="UP000071859">
    <property type="component" value="Unassembled WGS sequence"/>
</dbReference>
<dbReference type="InterPro" id="IPR036188">
    <property type="entry name" value="FAD/NAD-bd_sf"/>
</dbReference>
<evidence type="ECO:0000256" key="2">
    <source>
        <dbReference type="ARBA" id="ARBA00005995"/>
    </source>
</evidence>
<dbReference type="SUPFAM" id="SSF54373">
    <property type="entry name" value="FAD-linked reductases, C-terminal domain"/>
    <property type="match status" value="1"/>
</dbReference>
<dbReference type="EMBL" id="FCOX02000104">
    <property type="protein sequence ID" value="SAL06187.1"/>
    <property type="molecule type" value="Genomic_DNA"/>
</dbReference>
<dbReference type="InterPro" id="IPR050703">
    <property type="entry name" value="Flavin_MAO"/>
</dbReference>
<feature type="domain" description="Amine oxidase" evidence="5">
    <location>
        <begin position="55"/>
        <end position="492"/>
    </location>
</feature>
<dbReference type="PANTHER" id="PTHR43563:SF1">
    <property type="entry name" value="AMINE OXIDASE [FLAVIN-CONTAINING] B"/>
    <property type="match status" value="1"/>
</dbReference>
<dbReference type="RefSeq" id="WP_062612086.1">
    <property type="nucleotide sequence ID" value="NZ_FCOX02000104.1"/>
</dbReference>
<dbReference type="AlphaFoldDB" id="A0A158EJV2"/>
<dbReference type="InterPro" id="IPR001613">
    <property type="entry name" value="Flavin_amine_oxidase"/>
</dbReference>
<dbReference type="InterPro" id="IPR002937">
    <property type="entry name" value="Amino_oxidase"/>
</dbReference>
<reference evidence="6" key="1">
    <citation type="submission" date="2016-01" db="EMBL/GenBank/DDBJ databases">
        <authorList>
            <person name="Peeters C."/>
        </authorList>
    </citation>
    <scope>NUCLEOTIDE SEQUENCE</scope>
    <source>
        <strain evidence="6">LMG 29321</strain>
    </source>
</reference>
<proteinExistence type="inferred from homology"/>
<dbReference type="SUPFAM" id="SSF51905">
    <property type="entry name" value="FAD/NAD(P)-binding domain"/>
    <property type="match status" value="1"/>
</dbReference>
<name>A0A158EJV2_9BURK</name>
<evidence type="ECO:0000259" key="5">
    <source>
        <dbReference type="Pfam" id="PF01593"/>
    </source>
</evidence>
<protein>
    <submittedName>
        <fullName evidence="6">Monoamine oxidase</fullName>
    </submittedName>
</protein>
<evidence type="ECO:0000313" key="6">
    <source>
        <dbReference type="EMBL" id="SAL06187.1"/>
    </source>
</evidence>
<evidence type="ECO:0000256" key="1">
    <source>
        <dbReference type="ARBA" id="ARBA00001974"/>
    </source>
</evidence>
<sequence>MLAENSYLPPEERAKRAKRKREELILRGLTPDWFLNQESLCLPPGMRVAVIGAGFAGLSAAWYLAECGVRTTIYEASGSVGGRVRTNRAFVAGKVVEDGAELIGENHPLWGLHVIRFGLKLNELTDDEVSGLNVRTRFVGNDLTKAQKEALDAALQKHFATIGAAGSAIDEVTPWRSPDARAADGISVAAMLDKLLGKEPSLERMWFNFTLSNDNCADVSKQSYLSLLASVSAARMGSDAPGMLGYWYSTETHRCDGGNDILANRLTRQLKDLRIRNVVQRVRIEAAFVPQVRIISAEYDAGGAVLQQRTDDVDYVVLAVPPTVWSVINFDPPFDPAGRAMQHGAAVKFMSRYNTRFWEATKLAPTAKWDELGSVWEGTDSQGPALPIDLTVFSGGPYVLPASAYPGRLATLYPAKSPDGTPTAQHFMDWPNEPFIGTGYAVPGVGEVTTISPNQIAPHAQRLYFAGEQTSPGFFGYMEGALQSGARAARDIVKSAAIRYRYASRCKSGDGRSSDDY</sequence>
<dbReference type="OrthoDB" id="3972913at2"/>
<dbReference type="Gene3D" id="3.50.50.60">
    <property type="entry name" value="FAD/NAD(P)-binding domain"/>
    <property type="match status" value="1"/>
</dbReference>
<evidence type="ECO:0000256" key="3">
    <source>
        <dbReference type="ARBA" id="ARBA00023002"/>
    </source>
</evidence>
<evidence type="ECO:0000313" key="7">
    <source>
        <dbReference type="Proteomes" id="UP000071859"/>
    </source>
</evidence>
<gene>
    <name evidence="6" type="ORF">AWB78_07924</name>
</gene>
<keyword evidence="7" id="KW-1185">Reference proteome</keyword>
<dbReference type="Pfam" id="PF01593">
    <property type="entry name" value="Amino_oxidase"/>
    <property type="match status" value="1"/>
</dbReference>
<comment type="similarity">
    <text evidence="2">Belongs to the flavin monoamine oxidase family.</text>
</comment>
<accession>A0A158EJV2</accession>
<keyword evidence="3" id="KW-0560">Oxidoreductase</keyword>
<comment type="caution">
    <text evidence="6">The sequence shown here is derived from an EMBL/GenBank/DDBJ whole genome shotgun (WGS) entry which is preliminary data.</text>
</comment>
<evidence type="ECO:0000256" key="4">
    <source>
        <dbReference type="PIRSR" id="PIRSR601613-1"/>
    </source>
</evidence>
<dbReference type="GO" id="GO:0016491">
    <property type="term" value="F:oxidoreductase activity"/>
    <property type="evidence" value="ECO:0007669"/>
    <property type="project" value="UniProtKB-KW"/>
</dbReference>
<feature type="binding site" evidence="4">
    <location>
        <begin position="75"/>
        <end position="76"/>
    </location>
    <ligand>
        <name>FAD</name>
        <dbReference type="ChEBI" id="CHEBI:57692"/>
    </ligand>
</feature>
<feature type="binding site" evidence="4">
    <location>
        <position position="279"/>
    </location>
    <ligand>
        <name>FAD</name>
        <dbReference type="ChEBI" id="CHEBI:57692"/>
    </ligand>
</feature>
<organism evidence="6 7">
    <name type="scientific">Caballeronia calidae</name>
    <dbReference type="NCBI Taxonomy" id="1777139"/>
    <lineage>
        <taxon>Bacteria</taxon>
        <taxon>Pseudomonadati</taxon>
        <taxon>Pseudomonadota</taxon>
        <taxon>Betaproteobacteria</taxon>
        <taxon>Burkholderiales</taxon>
        <taxon>Burkholderiaceae</taxon>
        <taxon>Caballeronia</taxon>
    </lineage>
</organism>
<dbReference type="PANTHER" id="PTHR43563">
    <property type="entry name" value="AMINE OXIDASE"/>
    <property type="match status" value="1"/>
</dbReference>
<comment type="cofactor">
    <cofactor evidence="1">
        <name>FAD</name>
        <dbReference type="ChEBI" id="CHEBI:57692"/>
    </cofactor>
</comment>